<dbReference type="Proteomes" id="UP000218965">
    <property type="component" value="Chromosome"/>
</dbReference>
<sequence length="162" mass="16734">MIAELTGLLGIFIGGALPWLEAVIVIPAGIVAGLNPVAVVIAGLSGNLLTIVLAAVYGQKIRQWWRNRKRRGRADAADDSANDPQPTSRARRAQRVMERWGMPGLALLGPIGLGTQLSAVLAVSMGVNARVTSLWVGAGTAAWCITAAILASAGLSFLGIGA</sequence>
<protein>
    <submittedName>
        <fullName evidence="3">Hypothetical membrane protein</fullName>
    </submittedName>
</protein>
<dbReference type="RefSeq" id="WP_096420845.1">
    <property type="nucleotide sequence ID" value="NZ_AP017315.1"/>
</dbReference>
<evidence type="ECO:0000256" key="1">
    <source>
        <dbReference type="SAM" id="MobiDB-lite"/>
    </source>
</evidence>
<keyword evidence="2" id="KW-0472">Membrane</keyword>
<feature type="region of interest" description="Disordered" evidence="1">
    <location>
        <begin position="72"/>
        <end position="93"/>
    </location>
</feature>
<keyword evidence="2" id="KW-1133">Transmembrane helix</keyword>
<proteinExistence type="predicted"/>
<feature type="transmembrane region" description="Helical" evidence="2">
    <location>
        <begin position="135"/>
        <end position="160"/>
    </location>
</feature>
<organism evidence="3 4">
    <name type="scientific">Microcella alkaliphila</name>
    <dbReference type="NCBI Taxonomy" id="279828"/>
    <lineage>
        <taxon>Bacteria</taxon>
        <taxon>Bacillati</taxon>
        <taxon>Actinomycetota</taxon>
        <taxon>Actinomycetes</taxon>
        <taxon>Micrococcales</taxon>
        <taxon>Microbacteriaceae</taxon>
        <taxon>Microcella</taxon>
    </lineage>
</organism>
<reference evidence="3 4" key="2">
    <citation type="submission" date="2016-01" db="EMBL/GenBank/DDBJ databases">
        <title>Microcella alkaliphila JAM AC0309 whole genome shotgun sequence.</title>
        <authorList>
            <person name="Kurata A."/>
            <person name="Hirose Y."/>
            <person name="Kishimoto N."/>
            <person name="Kobayashi T."/>
        </authorList>
    </citation>
    <scope>NUCLEOTIDE SEQUENCE [LARGE SCALE GENOMIC DNA]</scope>
    <source>
        <strain evidence="3 4">JAM AC0309</strain>
    </source>
</reference>
<reference evidence="4" key="1">
    <citation type="submission" date="2015-12" db="EMBL/GenBank/DDBJ databases">
        <authorList>
            <person name="Shamseldin A."/>
            <person name="Moawad H."/>
            <person name="Abd El-Rahim W.M."/>
            <person name="Sadowsky M.J."/>
        </authorList>
    </citation>
    <scope>NUCLEOTIDE SEQUENCE [LARGE SCALE GENOMIC DNA]</scope>
    <source>
        <strain evidence="4">JAM AC0309</strain>
    </source>
</reference>
<evidence type="ECO:0000256" key="2">
    <source>
        <dbReference type="SAM" id="Phobius"/>
    </source>
</evidence>
<dbReference type="OrthoDB" id="6400183at2"/>
<name>A0A0U5BN49_9MICO</name>
<dbReference type="KEGG" id="malk:MalAC0309_0754"/>
<evidence type="ECO:0000313" key="3">
    <source>
        <dbReference type="EMBL" id="BAU31622.1"/>
    </source>
</evidence>
<dbReference type="AlphaFoldDB" id="A0A0U5BN49"/>
<dbReference type="InterPro" id="IPR009577">
    <property type="entry name" value="Sm_multidrug_ex"/>
</dbReference>
<feature type="transmembrane region" description="Helical" evidence="2">
    <location>
        <begin position="37"/>
        <end position="58"/>
    </location>
</feature>
<dbReference type="Pfam" id="PF06695">
    <property type="entry name" value="Sm_multidrug_ex"/>
    <property type="match status" value="1"/>
</dbReference>
<accession>A0A0U5BN49</accession>
<gene>
    <name evidence="3" type="ORF">MalAC0309_0754</name>
</gene>
<feature type="transmembrane region" description="Helical" evidence="2">
    <location>
        <begin position="7"/>
        <end position="31"/>
    </location>
</feature>
<feature type="transmembrane region" description="Helical" evidence="2">
    <location>
        <begin position="100"/>
        <end position="123"/>
    </location>
</feature>
<evidence type="ECO:0000313" key="4">
    <source>
        <dbReference type="Proteomes" id="UP000218965"/>
    </source>
</evidence>
<keyword evidence="2" id="KW-0812">Transmembrane</keyword>
<dbReference type="EMBL" id="AP017315">
    <property type="protein sequence ID" value="BAU31622.1"/>
    <property type="molecule type" value="Genomic_DNA"/>
</dbReference>